<protein>
    <submittedName>
        <fullName evidence="1">Uncharacterized protein</fullName>
    </submittedName>
</protein>
<dbReference type="EMBL" id="KK852564">
    <property type="protein sequence ID" value="KDR21263.1"/>
    <property type="molecule type" value="Genomic_DNA"/>
</dbReference>
<evidence type="ECO:0000313" key="2">
    <source>
        <dbReference type="Proteomes" id="UP000027135"/>
    </source>
</evidence>
<dbReference type="InParanoid" id="A0A067RE16"/>
<dbReference type="Proteomes" id="UP000027135">
    <property type="component" value="Unassembled WGS sequence"/>
</dbReference>
<dbReference type="AlphaFoldDB" id="A0A067RE16"/>
<organism evidence="1 2">
    <name type="scientific">Zootermopsis nevadensis</name>
    <name type="common">Dampwood termite</name>
    <dbReference type="NCBI Taxonomy" id="136037"/>
    <lineage>
        <taxon>Eukaryota</taxon>
        <taxon>Metazoa</taxon>
        <taxon>Ecdysozoa</taxon>
        <taxon>Arthropoda</taxon>
        <taxon>Hexapoda</taxon>
        <taxon>Insecta</taxon>
        <taxon>Pterygota</taxon>
        <taxon>Neoptera</taxon>
        <taxon>Polyneoptera</taxon>
        <taxon>Dictyoptera</taxon>
        <taxon>Blattodea</taxon>
        <taxon>Blattoidea</taxon>
        <taxon>Termitoidae</taxon>
        <taxon>Termopsidae</taxon>
        <taxon>Zootermopsis</taxon>
    </lineage>
</organism>
<sequence length="103" mass="11399">MIAMSVPFTYQAGLNGGSKNSYDHIYLSTQRQPSYGTKDLANGSLALDIHNQDCQYSEGRRYDFVDVASTSLLCTTPYTYQGYQQCTVTTDCHTNRSASLPPP</sequence>
<accession>A0A067RE16</accession>
<gene>
    <name evidence="1" type="ORF">L798_04205</name>
</gene>
<proteinExistence type="predicted"/>
<evidence type="ECO:0000313" key="1">
    <source>
        <dbReference type="EMBL" id="KDR21263.1"/>
    </source>
</evidence>
<keyword evidence="2" id="KW-1185">Reference proteome</keyword>
<name>A0A067RE16_ZOONE</name>
<reference evidence="1 2" key="1">
    <citation type="journal article" date="2014" name="Nat. Commun.">
        <title>Molecular traces of alternative social organization in a termite genome.</title>
        <authorList>
            <person name="Terrapon N."/>
            <person name="Li C."/>
            <person name="Robertson H.M."/>
            <person name="Ji L."/>
            <person name="Meng X."/>
            <person name="Booth W."/>
            <person name="Chen Z."/>
            <person name="Childers C.P."/>
            <person name="Glastad K.M."/>
            <person name="Gokhale K."/>
            <person name="Gowin J."/>
            <person name="Gronenberg W."/>
            <person name="Hermansen R.A."/>
            <person name="Hu H."/>
            <person name="Hunt B.G."/>
            <person name="Huylmans A.K."/>
            <person name="Khalil S.M."/>
            <person name="Mitchell R.D."/>
            <person name="Munoz-Torres M.C."/>
            <person name="Mustard J.A."/>
            <person name="Pan H."/>
            <person name="Reese J.T."/>
            <person name="Scharf M.E."/>
            <person name="Sun F."/>
            <person name="Vogel H."/>
            <person name="Xiao J."/>
            <person name="Yang W."/>
            <person name="Yang Z."/>
            <person name="Yang Z."/>
            <person name="Zhou J."/>
            <person name="Zhu J."/>
            <person name="Brent C.S."/>
            <person name="Elsik C.G."/>
            <person name="Goodisman M.A."/>
            <person name="Liberles D.A."/>
            <person name="Roe R.M."/>
            <person name="Vargo E.L."/>
            <person name="Vilcinskas A."/>
            <person name="Wang J."/>
            <person name="Bornberg-Bauer E."/>
            <person name="Korb J."/>
            <person name="Zhang G."/>
            <person name="Liebig J."/>
        </authorList>
    </citation>
    <scope>NUCLEOTIDE SEQUENCE [LARGE SCALE GENOMIC DNA]</scope>
    <source>
        <tissue evidence="1">Whole organism</tissue>
    </source>
</reference>